<sequence>MESVSFQHYICSLDLNFLPRVVKICSGVYFQGSVYEISGNECCLPTGDLMKIVNVELQNISCKDMKSGHVFQLPLNFKGLFQPISEPPRRKQKNHFGQALSFSKTKSSDCHQQNLCTLQEVLQSATLSRKRLKCAEIGPNELELYPVYNVEAIMHFRNEVVKIYSTLDIEVVDVTEESQHIHFIKPVMLSEVLVMEKVMPVEAEVVGAPESSPVFRSDWISRLYKGTRIHIHSKVMAWKILASSHKGKARNSHFLISSNYRGCFRQCPRTFSSTSELVHALAMTKKLQVVVTKDYESSDGECPLFSIGDRLEVQGLTRASDPSATDTLVCYRNNGDDDGEQIQVPLFLEAGFVEDIRDRRKYTITEVIELFHMPCEVKVVTSDSALDPLSGFSVLTLEAQIKEPFLTVSLAEEPHHTFEIPPRWMDISVFFTGHPPKAIPSTSPPCVEELSEVFYYQLLKQLPSHTPAPPRPPKRKDSRLDGCSLNAAERKNTADHSEYSTSQKPEKYLLTVPKQKNTSDITLADPNQYITEHGHSRPLKPTKSCKQTTGMTFNDDSDHDYEELNEEVKGIAHKMGSASIKH</sequence>
<name>A0A6J0V6J2_9SAUR</name>
<dbReference type="OrthoDB" id="9030353at2759"/>
<protein>
    <submittedName>
        <fullName evidence="4">Protein THEMIS2 isoform X1</fullName>
    </submittedName>
</protein>
<dbReference type="KEGG" id="pvt:110088327"/>
<evidence type="ECO:0000259" key="2">
    <source>
        <dbReference type="Pfam" id="PF12736"/>
    </source>
</evidence>
<proteinExistence type="inferred from homology"/>
<reference evidence="4" key="1">
    <citation type="submission" date="2025-08" db="UniProtKB">
        <authorList>
            <consortium name="RefSeq"/>
        </authorList>
    </citation>
    <scope>IDENTIFICATION</scope>
</reference>
<evidence type="ECO:0000256" key="1">
    <source>
        <dbReference type="ARBA" id="ARBA00006414"/>
    </source>
</evidence>
<accession>A0A6J0V6J2</accession>
<dbReference type="Pfam" id="PF12736">
    <property type="entry name" value="CABIT"/>
    <property type="match status" value="2"/>
</dbReference>
<evidence type="ECO:0000313" key="3">
    <source>
        <dbReference type="Proteomes" id="UP001652642"/>
    </source>
</evidence>
<dbReference type="CTD" id="9473"/>
<feature type="domain" description="CABIT" evidence="2">
    <location>
        <begin position="216"/>
        <end position="418"/>
    </location>
</feature>
<dbReference type="AlphaFoldDB" id="A0A6J0V6J2"/>
<organism evidence="3 4">
    <name type="scientific">Pogona vitticeps</name>
    <name type="common">central bearded dragon</name>
    <dbReference type="NCBI Taxonomy" id="103695"/>
    <lineage>
        <taxon>Eukaryota</taxon>
        <taxon>Metazoa</taxon>
        <taxon>Chordata</taxon>
        <taxon>Craniata</taxon>
        <taxon>Vertebrata</taxon>
        <taxon>Euteleostomi</taxon>
        <taxon>Lepidosauria</taxon>
        <taxon>Squamata</taxon>
        <taxon>Bifurcata</taxon>
        <taxon>Unidentata</taxon>
        <taxon>Episquamata</taxon>
        <taxon>Toxicofera</taxon>
        <taxon>Iguania</taxon>
        <taxon>Acrodonta</taxon>
        <taxon>Agamidae</taxon>
        <taxon>Amphibolurinae</taxon>
        <taxon>Pogona</taxon>
    </lineage>
</organism>
<dbReference type="GO" id="GO:0050852">
    <property type="term" value="P:T cell receptor signaling pathway"/>
    <property type="evidence" value="ECO:0007669"/>
    <property type="project" value="TreeGrafter"/>
</dbReference>
<dbReference type="InterPro" id="IPR039671">
    <property type="entry name" value="THEMIS"/>
</dbReference>
<dbReference type="InterPro" id="IPR025946">
    <property type="entry name" value="CABIT_dom"/>
</dbReference>
<dbReference type="PANTHER" id="PTHR15215:SF2">
    <property type="entry name" value="PROTEIN THEMIS2"/>
    <property type="match status" value="1"/>
</dbReference>
<comment type="similarity">
    <text evidence="1">Belongs to the themis family.</text>
</comment>
<feature type="domain" description="CABIT" evidence="2">
    <location>
        <begin position="18"/>
        <end position="86"/>
    </location>
</feature>
<dbReference type="GeneID" id="110088327"/>
<dbReference type="GO" id="GO:0005737">
    <property type="term" value="C:cytoplasm"/>
    <property type="evidence" value="ECO:0007669"/>
    <property type="project" value="TreeGrafter"/>
</dbReference>
<gene>
    <name evidence="4" type="primary">THEMIS2</name>
</gene>
<dbReference type="GO" id="GO:0005634">
    <property type="term" value="C:nucleus"/>
    <property type="evidence" value="ECO:0007669"/>
    <property type="project" value="TreeGrafter"/>
</dbReference>
<evidence type="ECO:0000313" key="4">
    <source>
        <dbReference type="RefSeq" id="XP_020666189.2"/>
    </source>
</evidence>
<dbReference type="PANTHER" id="PTHR15215">
    <property type="entry name" value="CABIT DOMAIN-CONTAINING PROTEIN"/>
    <property type="match status" value="1"/>
</dbReference>
<dbReference type="RefSeq" id="XP_020666189.2">
    <property type="nucleotide sequence ID" value="XM_020810530.2"/>
</dbReference>
<keyword evidence="3" id="KW-1185">Reference proteome</keyword>
<dbReference type="InParanoid" id="A0A6J0V6J2"/>
<dbReference type="Proteomes" id="UP001652642">
    <property type="component" value="Chromosome 9"/>
</dbReference>